<dbReference type="AlphaFoldDB" id="D5RLD6"/>
<keyword evidence="3" id="KW-1185">Reference proteome</keyword>
<sequence>MSGGFPVDLILFAMVAAFLVLRLRSVLGRRQGFERPPQERPAPGQAR</sequence>
<name>D5RLD6_9PROT</name>
<keyword evidence="1" id="KW-0812">Transmembrane</keyword>
<evidence type="ECO:0000313" key="2">
    <source>
        <dbReference type="EMBL" id="EFH11892.1"/>
    </source>
</evidence>
<dbReference type="HOGENOM" id="CLU_3193400_0_0_5"/>
<organism evidence="2 3">
    <name type="scientific">Pseudoroseomonas cervicalis ATCC 49957</name>
    <dbReference type="NCBI Taxonomy" id="525371"/>
    <lineage>
        <taxon>Bacteria</taxon>
        <taxon>Pseudomonadati</taxon>
        <taxon>Pseudomonadota</taxon>
        <taxon>Alphaproteobacteria</taxon>
        <taxon>Acetobacterales</taxon>
        <taxon>Roseomonadaceae</taxon>
        <taxon>Roseomonas</taxon>
    </lineage>
</organism>
<dbReference type="EMBL" id="ADVL01000308">
    <property type="protein sequence ID" value="EFH11892.1"/>
    <property type="molecule type" value="Genomic_DNA"/>
</dbReference>
<protein>
    <submittedName>
        <fullName evidence="2">Uncharacterized protein</fullName>
    </submittedName>
</protein>
<comment type="caution">
    <text evidence="2">The sequence shown here is derived from an EMBL/GenBank/DDBJ whole genome shotgun (WGS) entry which is preliminary data.</text>
</comment>
<dbReference type="Proteomes" id="UP000005324">
    <property type="component" value="Unassembled WGS sequence"/>
</dbReference>
<keyword evidence="1" id="KW-0472">Membrane</keyword>
<feature type="non-terminal residue" evidence="2">
    <location>
        <position position="47"/>
    </location>
</feature>
<feature type="transmembrane region" description="Helical" evidence="1">
    <location>
        <begin position="6"/>
        <end position="23"/>
    </location>
</feature>
<reference evidence="2 3" key="1">
    <citation type="submission" date="2010-04" db="EMBL/GenBank/DDBJ databases">
        <authorList>
            <person name="Qin X."/>
            <person name="Bachman B."/>
            <person name="Battles P."/>
            <person name="Bell A."/>
            <person name="Bess C."/>
            <person name="Bickham C."/>
            <person name="Chaboub L."/>
            <person name="Chen D."/>
            <person name="Coyle M."/>
            <person name="Deiros D.R."/>
            <person name="Dinh H."/>
            <person name="Forbes L."/>
            <person name="Fowler G."/>
            <person name="Francisco L."/>
            <person name="Fu Q."/>
            <person name="Gubbala S."/>
            <person name="Hale W."/>
            <person name="Han Y."/>
            <person name="Hemphill L."/>
            <person name="Highlander S.K."/>
            <person name="Hirani K."/>
            <person name="Hogues M."/>
            <person name="Jackson L."/>
            <person name="Jakkamsetti A."/>
            <person name="Javaid M."/>
            <person name="Jiang H."/>
            <person name="Korchina V."/>
            <person name="Kovar C."/>
            <person name="Lara F."/>
            <person name="Lee S."/>
            <person name="Mata R."/>
            <person name="Mathew T."/>
            <person name="Moen C."/>
            <person name="Morales K."/>
            <person name="Munidasa M."/>
            <person name="Nazareth L."/>
            <person name="Ngo R."/>
            <person name="Nguyen L."/>
            <person name="Okwuonu G."/>
            <person name="Ongeri F."/>
            <person name="Patil S."/>
            <person name="Petrosino J."/>
            <person name="Pham C."/>
            <person name="Pham P."/>
            <person name="Pu L.-L."/>
            <person name="Puazo M."/>
            <person name="Raj R."/>
            <person name="Reid J."/>
            <person name="Rouhana J."/>
            <person name="Saada N."/>
            <person name="Shang Y."/>
            <person name="Simmons D."/>
            <person name="Thornton R."/>
            <person name="Warren J."/>
            <person name="Weissenberger G."/>
            <person name="Zhang J."/>
            <person name="Zhang L."/>
            <person name="Zhou C."/>
            <person name="Zhu D."/>
            <person name="Muzny D."/>
            <person name="Worley K."/>
            <person name="Gibbs R."/>
        </authorList>
    </citation>
    <scope>NUCLEOTIDE SEQUENCE [LARGE SCALE GENOMIC DNA]</scope>
    <source>
        <strain evidence="2 3">ATCC 49957</strain>
    </source>
</reference>
<proteinExistence type="predicted"/>
<accession>D5RLD6</accession>
<gene>
    <name evidence="2" type="ORF">HMPREF0731_1897</name>
</gene>
<evidence type="ECO:0000256" key="1">
    <source>
        <dbReference type="SAM" id="Phobius"/>
    </source>
</evidence>
<keyword evidence="1" id="KW-1133">Transmembrane helix</keyword>
<evidence type="ECO:0000313" key="3">
    <source>
        <dbReference type="Proteomes" id="UP000005324"/>
    </source>
</evidence>